<name>A0ABX1WL25_9FLAO</name>
<evidence type="ECO:0000313" key="8">
    <source>
        <dbReference type="Proteomes" id="UP000580344"/>
    </source>
</evidence>
<evidence type="ECO:0000256" key="5">
    <source>
        <dbReference type="ARBA" id="ARBA00038253"/>
    </source>
</evidence>
<keyword evidence="2" id="KW-0963">Cytoplasm</keyword>
<dbReference type="PANTHER" id="PTHR46630:SF1">
    <property type="entry name" value="TETRATRICOPEPTIDE REPEAT PROTEIN 29"/>
    <property type="match status" value="1"/>
</dbReference>
<dbReference type="PANTHER" id="PTHR46630">
    <property type="entry name" value="TETRATRICOPEPTIDE REPEAT PROTEIN 29"/>
    <property type="match status" value="1"/>
</dbReference>
<comment type="caution">
    <text evidence="7">The sequence shown here is derived from an EMBL/GenBank/DDBJ whole genome shotgun (WGS) entry which is preliminary data.</text>
</comment>
<evidence type="ECO:0000256" key="1">
    <source>
        <dbReference type="ARBA" id="ARBA00004496"/>
    </source>
</evidence>
<keyword evidence="3" id="KW-0677">Repeat</keyword>
<reference evidence="7 8" key="1">
    <citation type="submission" date="2020-05" db="EMBL/GenBank/DDBJ databases">
        <title>Tigecycline resistant gene in Empedobacter stercoris.</title>
        <authorList>
            <person name="Chen Y."/>
            <person name="Cheng Y."/>
            <person name="Zhou K."/>
        </authorList>
    </citation>
    <scope>NUCLEOTIDE SEQUENCE [LARGE SCALE GENOMIC DNA]</scope>
    <source>
        <strain evidence="7 8">ES202</strain>
    </source>
</reference>
<dbReference type="PROSITE" id="PS50005">
    <property type="entry name" value="TPR"/>
    <property type="match status" value="1"/>
</dbReference>
<comment type="similarity">
    <text evidence="5">Belongs to the Rap family.</text>
</comment>
<dbReference type="Proteomes" id="UP000580344">
    <property type="component" value="Unassembled WGS sequence"/>
</dbReference>
<evidence type="ECO:0008006" key="9">
    <source>
        <dbReference type="Google" id="ProtNLM"/>
    </source>
</evidence>
<sequence>MILEKLNQNEGNFAKSLEMLNQFLEVNLEAKDTLRVIMAYENVAEIHDKLNEKDQAINTLKKALILAEKKQSNYDLASLNAELGRLYLTNSKHEAKVYLEKSYQISEKHSFADVQLNVAKLLVNYYKQVNDYQKALSFLEIANELSEQAVN</sequence>
<comment type="subcellular location">
    <subcellularLocation>
        <location evidence="1">Cytoplasm</location>
    </subcellularLocation>
</comment>
<evidence type="ECO:0000256" key="3">
    <source>
        <dbReference type="ARBA" id="ARBA00022737"/>
    </source>
</evidence>
<dbReference type="Gene3D" id="1.25.40.10">
    <property type="entry name" value="Tetratricopeptide repeat domain"/>
    <property type="match status" value="1"/>
</dbReference>
<keyword evidence="8" id="KW-1185">Reference proteome</keyword>
<accession>A0ABX1WL25</accession>
<dbReference type="RefSeq" id="WP_171622620.1">
    <property type="nucleotide sequence ID" value="NZ_CP053698.1"/>
</dbReference>
<dbReference type="SUPFAM" id="SSF48452">
    <property type="entry name" value="TPR-like"/>
    <property type="match status" value="1"/>
</dbReference>
<dbReference type="InterPro" id="IPR019734">
    <property type="entry name" value="TPR_rpt"/>
</dbReference>
<evidence type="ECO:0000256" key="4">
    <source>
        <dbReference type="ARBA" id="ARBA00022803"/>
    </source>
</evidence>
<proteinExistence type="inferred from homology"/>
<dbReference type="EMBL" id="JABFOQ010000009">
    <property type="protein sequence ID" value="NOJ75300.1"/>
    <property type="molecule type" value="Genomic_DNA"/>
</dbReference>
<gene>
    <name evidence="7" type="ORF">HMH06_05515</name>
</gene>
<dbReference type="Pfam" id="PF13181">
    <property type="entry name" value="TPR_8"/>
    <property type="match status" value="1"/>
</dbReference>
<dbReference type="InterPro" id="IPR011990">
    <property type="entry name" value="TPR-like_helical_dom_sf"/>
</dbReference>
<evidence type="ECO:0000256" key="6">
    <source>
        <dbReference type="PROSITE-ProRule" id="PRU00339"/>
    </source>
</evidence>
<keyword evidence="4 6" id="KW-0802">TPR repeat</keyword>
<dbReference type="InterPro" id="IPR051476">
    <property type="entry name" value="Bac_ResReg_Asp_Phosphatase"/>
</dbReference>
<protein>
    <recommendedName>
        <fullName evidence="9">Tetratricopeptide repeat protein</fullName>
    </recommendedName>
</protein>
<feature type="repeat" description="TPR" evidence="6">
    <location>
        <begin position="37"/>
        <end position="70"/>
    </location>
</feature>
<organism evidence="7 8">
    <name type="scientific">Empedobacter stercoris</name>
    <dbReference type="NCBI Taxonomy" id="1628248"/>
    <lineage>
        <taxon>Bacteria</taxon>
        <taxon>Pseudomonadati</taxon>
        <taxon>Bacteroidota</taxon>
        <taxon>Flavobacteriia</taxon>
        <taxon>Flavobacteriales</taxon>
        <taxon>Weeksellaceae</taxon>
        <taxon>Empedobacter</taxon>
    </lineage>
</organism>
<evidence type="ECO:0000313" key="7">
    <source>
        <dbReference type="EMBL" id="NOJ75300.1"/>
    </source>
</evidence>
<evidence type="ECO:0000256" key="2">
    <source>
        <dbReference type="ARBA" id="ARBA00022490"/>
    </source>
</evidence>